<keyword evidence="3" id="KW-1185">Reference proteome</keyword>
<evidence type="ECO:0000313" key="2">
    <source>
        <dbReference type="EMBL" id="KAF7381829.1"/>
    </source>
</evidence>
<dbReference type="InterPro" id="IPR029320">
    <property type="entry name" value="Acyl-CoA_ox_N"/>
</dbReference>
<protein>
    <recommendedName>
        <fullName evidence="1">Acyl-coenzyme A oxidase N-terminal domain-containing protein</fullName>
    </recommendedName>
</protein>
<proteinExistence type="predicted"/>
<name>A0A834MSA7_VESGE</name>
<feature type="domain" description="Acyl-coenzyme A oxidase N-terminal" evidence="1">
    <location>
        <begin position="39"/>
        <end position="74"/>
    </location>
</feature>
<accession>A0A834MSA7</accession>
<dbReference type="GO" id="GO:0050660">
    <property type="term" value="F:flavin adenine dinucleotide binding"/>
    <property type="evidence" value="ECO:0007669"/>
    <property type="project" value="InterPro"/>
</dbReference>
<evidence type="ECO:0000259" key="1">
    <source>
        <dbReference type="Pfam" id="PF14749"/>
    </source>
</evidence>
<sequence length="124" mass="13876">MPQIIIESPKSPALMFPKLSNFCQVLLVIFPRTNFKGLLRSATLKDENPITIHFVMIIPALLDQATVEQQAFCLSRLSTQYFTKRTKPNKKGKEMLSMSMDICPGALDICKYGNIGKSPLGENL</sequence>
<dbReference type="Pfam" id="PF14749">
    <property type="entry name" value="Acyl-CoA_ox_N"/>
    <property type="match status" value="1"/>
</dbReference>
<organism evidence="2 3">
    <name type="scientific">Vespula germanica</name>
    <name type="common">German yellow jacket</name>
    <name type="synonym">Paravespula germanica</name>
    <dbReference type="NCBI Taxonomy" id="30212"/>
    <lineage>
        <taxon>Eukaryota</taxon>
        <taxon>Metazoa</taxon>
        <taxon>Ecdysozoa</taxon>
        <taxon>Arthropoda</taxon>
        <taxon>Hexapoda</taxon>
        <taxon>Insecta</taxon>
        <taxon>Pterygota</taxon>
        <taxon>Neoptera</taxon>
        <taxon>Endopterygota</taxon>
        <taxon>Hymenoptera</taxon>
        <taxon>Apocrita</taxon>
        <taxon>Aculeata</taxon>
        <taxon>Vespoidea</taxon>
        <taxon>Vespidae</taxon>
        <taxon>Vespinae</taxon>
        <taxon>Vespula</taxon>
    </lineage>
</organism>
<dbReference type="Proteomes" id="UP000617340">
    <property type="component" value="Unassembled WGS sequence"/>
</dbReference>
<dbReference type="GO" id="GO:0016627">
    <property type="term" value="F:oxidoreductase activity, acting on the CH-CH group of donors"/>
    <property type="evidence" value="ECO:0007669"/>
    <property type="project" value="InterPro"/>
</dbReference>
<dbReference type="Gene3D" id="1.10.540.10">
    <property type="entry name" value="Acyl-CoA dehydrogenase/oxidase, N-terminal domain"/>
    <property type="match status" value="1"/>
</dbReference>
<comment type="caution">
    <text evidence="2">The sequence shown here is derived from an EMBL/GenBank/DDBJ whole genome shotgun (WGS) entry which is preliminary data.</text>
</comment>
<reference evidence="2" key="1">
    <citation type="journal article" date="2020" name="G3 (Bethesda)">
        <title>High-Quality Assemblies for Three Invasive Social Wasps from the &lt;i&gt;Vespula&lt;/i&gt; Genus.</title>
        <authorList>
            <person name="Harrop T.W.R."/>
            <person name="Guhlin J."/>
            <person name="McLaughlin G.M."/>
            <person name="Permina E."/>
            <person name="Stockwell P."/>
            <person name="Gilligan J."/>
            <person name="Le Lec M.F."/>
            <person name="Gruber M.A.M."/>
            <person name="Quinn O."/>
            <person name="Lovegrove M."/>
            <person name="Duncan E.J."/>
            <person name="Remnant E.J."/>
            <person name="Van Eeckhoven J."/>
            <person name="Graham B."/>
            <person name="Knapp R.A."/>
            <person name="Langford K.W."/>
            <person name="Kronenberg Z."/>
            <person name="Press M.O."/>
            <person name="Eacker S.M."/>
            <person name="Wilson-Rankin E.E."/>
            <person name="Purcell J."/>
            <person name="Lester P.J."/>
            <person name="Dearden P.K."/>
        </authorList>
    </citation>
    <scope>NUCLEOTIDE SEQUENCE</scope>
    <source>
        <strain evidence="2">Linc-1</strain>
    </source>
</reference>
<evidence type="ECO:0000313" key="3">
    <source>
        <dbReference type="Proteomes" id="UP000617340"/>
    </source>
</evidence>
<dbReference type="AlphaFoldDB" id="A0A834MSA7"/>
<dbReference type="EMBL" id="JACSDZ010000021">
    <property type="protein sequence ID" value="KAF7381829.1"/>
    <property type="molecule type" value="Genomic_DNA"/>
</dbReference>
<gene>
    <name evidence="2" type="ORF">HZH68_015702</name>
</gene>
<dbReference type="InterPro" id="IPR037069">
    <property type="entry name" value="AcylCoA_DH/ox_N_sf"/>
</dbReference>